<feature type="domain" description="Peptidase M43 pregnancy-associated plasma-A" evidence="10">
    <location>
        <begin position="162"/>
        <end position="283"/>
    </location>
</feature>
<dbReference type="EMBL" id="KN880537">
    <property type="protein sequence ID" value="KIY67034.1"/>
    <property type="molecule type" value="Genomic_DNA"/>
</dbReference>
<keyword evidence="2" id="KW-0645">Protease</keyword>
<proteinExistence type="inferred from homology"/>
<name>A0A0D7BA47_9AGAR</name>
<feature type="signal peptide" evidence="9">
    <location>
        <begin position="1"/>
        <end position="18"/>
    </location>
</feature>
<dbReference type="Proteomes" id="UP000054007">
    <property type="component" value="Unassembled WGS sequence"/>
</dbReference>
<evidence type="ECO:0000256" key="5">
    <source>
        <dbReference type="ARBA" id="ARBA00022801"/>
    </source>
</evidence>
<dbReference type="GO" id="GO:0008237">
    <property type="term" value="F:metallopeptidase activity"/>
    <property type="evidence" value="ECO:0007669"/>
    <property type="project" value="UniProtKB-KW"/>
</dbReference>
<dbReference type="InterPro" id="IPR024079">
    <property type="entry name" value="MetalloPept_cat_dom_sf"/>
</dbReference>
<protein>
    <submittedName>
        <fullName evidence="11">Zincin</fullName>
    </submittedName>
</protein>
<reference evidence="11 12" key="1">
    <citation type="journal article" date="2015" name="Fungal Genet. Biol.">
        <title>Evolution of novel wood decay mechanisms in Agaricales revealed by the genome sequences of Fistulina hepatica and Cylindrobasidium torrendii.</title>
        <authorList>
            <person name="Floudas D."/>
            <person name="Held B.W."/>
            <person name="Riley R."/>
            <person name="Nagy L.G."/>
            <person name="Koehler G."/>
            <person name="Ransdell A.S."/>
            <person name="Younus H."/>
            <person name="Chow J."/>
            <person name="Chiniquy J."/>
            <person name="Lipzen A."/>
            <person name="Tritt A."/>
            <person name="Sun H."/>
            <person name="Haridas S."/>
            <person name="LaButti K."/>
            <person name="Ohm R.A."/>
            <person name="Kues U."/>
            <person name="Blanchette R.A."/>
            <person name="Grigoriev I.V."/>
            <person name="Minto R.E."/>
            <person name="Hibbett D.S."/>
        </authorList>
    </citation>
    <scope>NUCLEOTIDE SEQUENCE [LARGE SCALE GENOMIC DNA]</scope>
    <source>
        <strain evidence="11 12">FP15055 ss-10</strain>
    </source>
</reference>
<dbReference type="MEROPS" id="M43.008"/>
<comment type="similarity">
    <text evidence="1">Belongs to the peptidase M43B family.</text>
</comment>
<organism evidence="11 12">
    <name type="scientific">Cylindrobasidium torrendii FP15055 ss-10</name>
    <dbReference type="NCBI Taxonomy" id="1314674"/>
    <lineage>
        <taxon>Eukaryota</taxon>
        <taxon>Fungi</taxon>
        <taxon>Dikarya</taxon>
        <taxon>Basidiomycota</taxon>
        <taxon>Agaricomycotina</taxon>
        <taxon>Agaricomycetes</taxon>
        <taxon>Agaricomycetidae</taxon>
        <taxon>Agaricales</taxon>
        <taxon>Marasmiineae</taxon>
        <taxon>Physalacriaceae</taxon>
        <taxon>Cylindrobasidium</taxon>
    </lineage>
</organism>
<evidence type="ECO:0000256" key="7">
    <source>
        <dbReference type="ARBA" id="ARBA00023049"/>
    </source>
</evidence>
<evidence type="ECO:0000256" key="1">
    <source>
        <dbReference type="ARBA" id="ARBA00008721"/>
    </source>
</evidence>
<dbReference type="STRING" id="1314674.A0A0D7BA47"/>
<dbReference type="AlphaFoldDB" id="A0A0D7BA47"/>
<dbReference type="PANTHER" id="PTHR47466:SF1">
    <property type="entry name" value="METALLOPROTEASE MEP1 (AFU_ORTHOLOGUE AFUA_1G07730)-RELATED"/>
    <property type="match status" value="1"/>
</dbReference>
<dbReference type="Gene3D" id="3.40.390.10">
    <property type="entry name" value="Collagenase (Catalytic Domain)"/>
    <property type="match status" value="1"/>
</dbReference>
<sequence>MHHFTAIALLSAVTAALAFPSKPLVRESVSQRFSCGSNPSSEKRLQAEENFRKIKSDERRTKAKEGPIPVYWNVIYEDLTYEGGLLEPTMINDQIDVLNADYAAAGFSFELQNITYIENALWFQNMTDETPMEVEMKSTYRHGGANALNIYTVSFSNSSLLGYAAFPADYTSDPIHDGIVLNWSTLPGGSSADYSMGKTLTHETGHWTGLYHTFQGGCEEEDGGDLVSDTPVQANATEGCPVKRDSCTEQIGLDPIHNYMDYSSDVCLTEFSKGQIKRAQEQMEAYRGVAASQQYY</sequence>
<evidence type="ECO:0000256" key="3">
    <source>
        <dbReference type="ARBA" id="ARBA00022723"/>
    </source>
</evidence>
<evidence type="ECO:0000256" key="6">
    <source>
        <dbReference type="ARBA" id="ARBA00022833"/>
    </source>
</evidence>
<evidence type="ECO:0000256" key="8">
    <source>
        <dbReference type="ARBA" id="ARBA00023157"/>
    </source>
</evidence>
<dbReference type="SUPFAM" id="SSF55486">
    <property type="entry name" value="Metalloproteases ('zincins'), catalytic domain"/>
    <property type="match status" value="1"/>
</dbReference>
<dbReference type="Pfam" id="PF05572">
    <property type="entry name" value="Peptidase_M43"/>
    <property type="match status" value="1"/>
</dbReference>
<evidence type="ECO:0000259" key="10">
    <source>
        <dbReference type="Pfam" id="PF05572"/>
    </source>
</evidence>
<keyword evidence="4 9" id="KW-0732">Signal</keyword>
<evidence type="ECO:0000256" key="9">
    <source>
        <dbReference type="SAM" id="SignalP"/>
    </source>
</evidence>
<feature type="chain" id="PRO_5002317001" evidence="9">
    <location>
        <begin position="19"/>
        <end position="296"/>
    </location>
</feature>
<keyword evidence="8" id="KW-1015">Disulfide bond</keyword>
<dbReference type="PANTHER" id="PTHR47466">
    <property type="match status" value="1"/>
</dbReference>
<keyword evidence="5" id="KW-0378">Hydrolase</keyword>
<keyword evidence="7" id="KW-0482">Metalloprotease</keyword>
<evidence type="ECO:0000313" key="12">
    <source>
        <dbReference type="Proteomes" id="UP000054007"/>
    </source>
</evidence>
<evidence type="ECO:0000256" key="2">
    <source>
        <dbReference type="ARBA" id="ARBA00022670"/>
    </source>
</evidence>
<dbReference type="CDD" id="cd04275">
    <property type="entry name" value="ZnMc_pappalysin_like"/>
    <property type="match status" value="1"/>
</dbReference>
<dbReference type="GO" id="GO:0006508">
    <property type="term" value="P:proteolysis"/>
    <property type="evidence" value="ECO:0007669"/>
    <property type="project" value="UniProtKB-KW"/>
</dbReference>
<dbReference type="OrthoDB" id="536211at2759"/>
<keyword evidence="12" id="KW-1185">Reference proteome</keyword>
<keyword evidence="3" id="KW-0479">Metal-binding</keyword>
<gene>
    <name evidence="11" type="ORF">CYLTODRAFT_397866</name>
</gene>
<evidence type="ECO:0000256" key="4">
    <source>
        <dbReference type="ARBA" id="ARBA00022729"/>
    </source>
</evidence>
<keyword evidence="6" id="KW-0862">Zinc</keyword>
<evidence type="ECO:0000313" key="11">
    <source>
        <dbReference type="EMBL" id="KIY67034.1"/>
    </source>
</evidence>
<accession>A0A0D7BA47</accession>
<dbReference type="InterPro" id="IPR008754">
    <property type="entry name" value="Peptidase_M43"/>
</dbReference>
<dbReference type="GO" id="GO:0046872">
    <property type="term" value="F:metal ion binding"/>
    <property type="evidence" value="ECO:0007669"/>
    <property type="project" value="UniProtKB-KW"/>
</dbReference>